<protein>
    <submittedName>
        <fullName evidence="1">Uncharacterized protein</fullName>
    </submittedName>
</protein>
<gene>
    <name evidence="1" type="ORF">TSPGSL018_11976</name>
</gene>
<name>A0A061SAD1_9CHLO</name>
<proteinExistence type="predicted"/>
<dbReference type="AlphaFoldDB" id="A0A061SAD1"/>
<dbReference type="EMBL" id="GBEZ01005600">
    <property type="protein sequence ID" value="JAC79726.1"/>
    <property type="molecule type" value="Transcribed_RNA"/>
</dbReference>
<feature type="non-terminal residue" evidence="1">
    <location>
        <position position="1"/>
    </location>
</feature>
<accession>A0A061SAD1</accession>
<evidence type="ECO:0000313" key="1">
    <source>
        <dbReference type="EMBL" id="JAC79726.1"/>
    </source>
</evidence>
<sequence>LGRNGHLGPCCRPSAASALVKLLPRGSSLRGQMQRLSEAPAAHACVPCWHPNEGPLSCQQVNNLLIKAAHCTAAKPEKTTPPVQRGCGPENLIPCNFHI</sequence>
<organism evidence="1">
    <name type="scientific">Tetraselmis sp. GSL018</name>
    <dbReference type="NCBI Taxonomy" id="582737"/>
    <lineage>
        <taxon>Eukaryota</taxon>
        <taxon>Viridiplantae</taxon>
        <taxon>Chlorophyta</taxon>
        <taxon>core chlorophytes</taxon>
        <taxon>Chlorodendrophyceae</taxon>
        <taxon>Chlorodendrales</taxon>
        <taxon>Chlorodendraceae</taxon>
        <taxon>Tetraselmis</taxon>
    </lineage>
</organism>
<reference evidence="1" key="1">
    <citation type="submission" date="2014-05" db="EMBL/GenBank/DDBJ databases">
        <title>The transcriptome of the halophilic microalga Tetraselmis sp. GSL018 isolated from the Great Salt Lake, Utah.</title>
        <authorList>
            <person name="Jinkerson R.E."/>
            <person name="D'Adamo S."/>
            <person name="Posewitz M.C."/>
        </authorList>
    </citation>
    <scope>NUCLEOTIDE SEQUENCE</scope>
    <source>
        <strain evidence="1">GSL018</strain>
    </source>
</reference>